<dbReference type="EMBL" id="JACBYQ010000002">
    <property type="protein sequence ID" value="NYE95988.1"/>
    <property type="molecule type" value="Genomic_DNA"/>
</dbReference>
<keyword evidence="2" id="KW-0732">Signal</keyword>
<feature type="signal peptide" evidence="2">
    <location>
        <begin position="1"/>
        <end position="21"/>
    </location>
</feature>
<dbReference type="AlphaFoldDB" id="A0A7Y9S7C6"/>
<comment type="caution">
    <text evidence="3">The sequence shown here is derived from an EMBL/GenBank/DDBJ whole genome shotgun (WGS) entry which is preliminary data.</text>
</comment>
<name>A0A7Y9S7C6_9MICC</name>
<feature type="region of interest" description="Disordered" evidence="1">
    <location>
        <begin position="26"/>
        <end position="71"/>
    </location>
</feature>
<reference evidence="3 4" key="1">
    <citation type="submission" date="2020-07" db="EMBL/GenBank/DDBJ databases">
        <title>Sequencing the genomes of 1000 actinobacteria strains.</title>
        <authorList>
            <person name="Klenk H.-P."/>
        </authorList>
    </citation>
    <scope>NUCLEOTIDE SEQUENCE [LARGE SCALE GENOMIC DNA]</scope>
    <source>
        <strain evidence="3 4">DSM 102047</strain>
    </source>
</reference>
<organism evidence="3 4">
    <name type="scientific">Psychromicrobium silvestre</name>
    <dbReference type="NCBI Taxonomy" id="1645614"/>
    <lineage>
        <taxon>Bacteria</taxon>
        <taxon>Bacillati</taxon>
        <taxon>Actinomycetota</taxon>
        <taxon>Actinomycetes</taxon>
        <taxon>Micrococcales</taxon>
        <taxon>Micrococcaceae</taxon>
        <taxon>Psychromicrobium</taxon>
    </lineage>
</organism>
<evidence type="ECO:0000256" key="2">
    <source>
        <dbReference type="SAM" id="SignalP"/>
    </source>
</evidence>
<dbReference type="PROSITE" id="PS51257">
    <property type="entry name" value="PROKAR_LIPOPROTEIN"/>
    <property type="match status" value="1"/>
</dbReference>
<dbReference type="Proteomes" id="UP000521748">
    <property type="component" value="Unassembled WGS sequence"/>
</dbReference>
<feature type="chain" id="PRO_5038766661" evidence="2">
    <location>
        <begin position="22"/>
        <end position="147"/>
    </location>
</feature>
<evidence type="ECO:0000313" key="4">
    <source>
        <dbReference type="Proteomes" id="UP000521748"/>
    </source>
</evidence>
<proteinExistence type="predicted"/>
<gene>
    <name evidence="3" type="ORF">FHU41_002238</name>
</gene>
<evidence type="ECO:0000256" key="1">
    <source>
        <dbReference type="SAM" id="MobiDB-lite"/>
    </source>
</evidence>
<feature type="compositionally biased region" description="Polar residues" evidence="1">
    <location>
        <begin position="49"/>
        <end position="67"/>
    </location>
</feature>
<protein>
    <submittedName>
        <fullName evidence="3">Uncharacterized protein</fullName>
    </submittedName>
</protein>
<dbReference type="RefSeq" id="WP_179389703.1">
    <property type="nucleotide sequence ID" value="NZ_JACBYQ010000002.1"/>
</dbReference>
<keyword evidence="4" id="KW-1185">Reference proteome</keyword>
<accession>A0A7Y9S7C6</accession>
<feature type="compositionally biased region" description="Low complexity" evidence="1">
    <location>
        <begin position="31"/>
        <end position="48"/>
    </location>
</feature>
<sequence>MKKFTAASAAAGVLIVSAALAGCTGGSTDNQSSATTSGTVTTQTASSGKTTASNPGKGIISSTTMSSCDKGPGKVNAVGEVTLPDGVDGQVIVSVSWVNPKTSKVVASGKQTLKDLEHGKKTGWKITADVGAKPGDISCVLGATVLP</sequence>
<evidence type="ECO:0000313" key="3">
    <source>
        <dbReference type="EMBL" id="NYE95988.1"/>
    </source>
</evidence>